<comment type="similarity">
    <text evidence="1">Belongs to the helicase family. RecQ subfamily.</text>
</comment>
<dbReference type="InterPro" id="IPR027417">
    <property type="entry name" value="P-loop_NTPase"/>
</dbReference>
<dbReference type="PANTHER" id="PTHR13710">
    <property type="entry name" value="DNA HELICASE RECQ FAMILY MEMBER"/>
    <property type="match status" value="1"/>
</dbReference>
<comment type="catalytic activity">
    <reaction evidence="4">
        <text>Couples ATP hydrolysis with the unwinding of duplex DNA by translocating in the 3'-5' direction.</text>
        <dbReference type="EC" id="5.6.2.4"/>
    </reaction>
</comment>
<proteinExistence type="inferred from homology"/>
<dbReference type="GO" id="GO:0005737">
    <property type="term" value="C:cytoplasm"/>
    <property type="evidence" value="ECO:0007669"/>
    <property type="project" value="TreeGrafter"/>
</dbReference>
<feature type="region of interest" description="Disordered" evidence="6">
    <location>
        <begin position="377"/>
        <end position="419"/>
    </location>
</feature>
<gene>
    <name evidence="9" type="ORF">DFP72DRAFT_839776</name>
    <name evidence="10" type="ORF">DFP72DRAFT_839784</name>
</gene>
<reference evidence="9 11" key="1">
    <citation type="submission" date="2020-07" db="EMBL/GenBank/DDBJ databases">
        <title>Comparative genomics of pyrophilous fungi reveals a link between fire events and developmental genes.</title>
        <authorList>
            <consortium name="DOE Joint Genome Institute"/>
            <person name="Steindorff A.S."/>
            <person name="Carver A."/>
            <person name="Calhoun S."/>
            <person name="Stillman K."/>
            <person name="Liu H."/>
            <person name="Lipzen A."/>
            <person name="Pangilinan J."/>
            <person name="Labutti K."/>
            <person name="Bruns T.D."/>
            <person name="Grigoriev I.V."/>
        </authorList>
    </citation>
    <scope>NUCLEOTIDE SEQUENCE [LARGE SCALE GENOMIC DNA]</scope>
    <source>
        <strain evidence="9 11">CBS 144469</strain>
    </source>
</reference>
<dbReference type="SUPFAM" id="SSF52540">
    <property type="entry name" value="P-loop containing nucleoside triphosphate hydrolases"/>
    <property type="match status" value="1"/>
</dbReference>
<dbReference type="EMBL" id="JACGCI010000003">
    <property type="protein sequence ID" value="KAF6764720.1"/>
    <property type="molecule type" value="Genomic_DNA"/>
</dbReference>
<evidence type="ECO:0000256" key="5">
    <source>
        <dbReference type="ARBA" id="ARBA00034808"/>
    </source>
</evidence>
<dbReference type="EC" id="5.6.2.4" evidence="5"/>
<evidence type="ECO:0000313" key="10">
    <source>
        <dbReference type="EMBL" id="KAF6764729.1"/>
    </source>
</evidence>
<name>A0A8H6MDP1_9AGAR</name>
<dbReference type="AlphaFoldDB" id="A0A8H6MDP1"/>
<dbReference type="GO" id="GO:0005694">
    <property type="term" value="C:chromosome"/>
    <property type="evidence" value="ECO:0007669"/>
    <property type="project" value="TreeGrafter"/>
</dbReference>
<dbReference type="GO" id="GO:0016787">
    <property type="term" value="F:hydrolase activity"/>
    <property type="evidence" value="ECO:0007669"/>
    <property type="project" value="UniProtKB-KW"/>
</dbReference>
<dbReference type="InterPro" id="IPR001650">
    <property type="entry name" value="Helicase_C-like"/>
</dbReference>
<evidence type="ECO:0000256" key="6">
    <source>
        <dbReference type="SAM" id="MobiDB-lite"/>
    </source>
</evidence>
<keyword evidence="11" id="KW-1185">Reference proteome</keyword>
<dbReference type="InterPro" id="IPR014001">
    <property type="entry name" value="Helicase_ATP-bd"/>
</dbReference>
<evidence type="ECO:0000313" key="9">
    <source>
        <dbReference type="EMBL" id="KAF6764720.1"/>
    </source>
</evidence>
<dbReference type="GO" id="GO:0000724">
    <property type="term" value="P:double-strand break repair via homologous recombination"/>
    <property type="evidence" value="ECO:0007669"/>
    <property type="project" value="TreeGrafter"/>
</dbReference>
<evidence type="ECO:0000256" key="4">
    <source>
        <dbReference type="ARBA" id="ARBA00034617"/>
    </source>
</evidence>
<comment type="caution">
    <text evidence="9">The sequence shown here is derived from an EMBL/GenBank/DDBJ whole genome shotgun (WGS) entry which is preliminary data.</text>
</comment>
<feature type="domain" description="Helicase ATP-binding" evidence="7">
    <location>
        <begin position="32"/>
        <end position="208"/>
    </location>
</feature>
<feature type="compositionally biased region" description="Basic and acidic residues" evidence="6">
    <location>
        <begin position="377"/>
        <end position="387"/>
    </location>
</feature>
<feature type="domain" description="Helicase C-terminal" evidence="8">
    <location>
        <begin position="237"/>
        <end position="402"/>
    </location>
</feature>
<evidence type="ECO:0000313" key="11">
    <source>
        <dbReference type="Proteomes" id="UP000521943"/>
    </source>
</evidence>
<keyword evidence="3" id="KW-0067">ATP-binding</keyword>
<evidence type="ECO:0000259" key="7">
    <source>
        <dbReference type="PROSITE" id="PS51192"/>
    </source>
</evidence>
<evidence type="ECO:0000256" key="2">
    <source>
        <dbReference type="ARBA" id="ARBA00022741"/>
    </source>
</evidence>
<dbReference type="GO" id="GO:0005524">
    <property type="term" value="F:ATP binding"/>
    <property type="evidence" value="ECO:0007669"/>
    <property type="project" value="UniProtKB-KW"/>
</dbReference>
<sequence length="699" mass="78231">MPSKPPWTTSRIRELAERYFNKRLCAAQVEVIKKLAEKKDVIACLPTGAGKTLTFWMPVLMAKEDGLPRKLTFVVTPLNLLGKQNKEQLIAAGIRATCVTAENATKATFKAIESGEHDVVIINPEILMSSPHLEILWKSPAFTSRIINFIFDEGHCISKWGTFRKDYRTVGRLRHLIPDHIPFYVASATLPSDVISDIKSVLQLRADSTAYISRSNDRPDIRLLVRVLQFSLKSFRDLDFLLAYAECWKPGDPLPAKFLIFFDNLKDAEAACRIFRARLPEDHPLKEAVHYFHSTMSSRYREQYLEAMQAGTVWGLFCTDAFGMGMDIPDIEIAIQWKATVDLCTLWQRFGRVARGPGKVGTAILLVEKKDTAEERAAKEKKAEEKKKKAQDKKKKAEEKADKATLKRAALDQGNQPTKRRVLGDRMGVAVNGEAGPSGSRQPIALNEQPAPPTAVTAAITKKVDDVEARRARYSRAPASESNKTKRFQSKGVEIGSAMDDFINAHVCHECRRVAPNVYFHNDKALTPVVCCDVCDPEEFKEYSVEFVKPVRGPGKSSVASLQKTPMDDATATFKASLYEWRKTKASEKFKPSTIRQLGTKVLMADEILNRVIECARARKLTDLESIRRETSWRYADELGLSLLELIKFHFPSPSSAPLVPGPANANDATSEGVQTVARRKRAPQKCSIQVLIQSALKN</sequence>
<dbReference type="GO" id="GO:0043138">
    <property type="term" value="F:3'-5' DNA helicase activity"/>
    <property type="evidence" value="ECO:0007669"/>
    <property type="project" value="UniProtKB-EC"/>
</dbReference>
<dbReference type="PANTHER" id="PTHR13710:SF154">
    <property type="entry name" value="RECQ HELICASE, PUTATIVE (AFU_ORTHOLOGUE AFUA_6G14720)-RELATED"/>
    <property type="match status" value="1"/>
</dbReference>
<dbReference type="PROSITE" id="PS51194">
    <property type="entry name" value="HELICASE_CTER"/>
    <property type="match status" value="1"/>
</dbReference>
<dbReference type="SMART" id="SM00490">
    <property type="entry name" value="HELICc"/>
    <property type="match status" value="1"/>
</dbReference>
<evidence type="ECO:0000256" key="3">
    <source>
        <dbReference type="ARBA" id="ARBA00022840"/>
    </source>
</evidence>
<dbReference type="Gene3D" id="3.40.50.300">
    <property type="entry name" value="P-loop containing nucleotide triphosphate hydrolases"/>
    <property type="match status" value="2"/>
</dbReference>
<evidence type="ECO:0000256" key="1">
    <source>
        <dbReference type="ARBA" id="ARBA00005446"/>
    </source>
</evidence>
<dbReference type="SMART" id="SM00487">
    <property type="entry name" value="DEXDc"/>
    <property type="match status" value="1"/>
</dbReference>
<keyword evidence="9" id="KW-0378">Hydrolase</keyword>
<accession>A0A8H6MDP1</accession>
<evidence type="ECO:0000259" key="8">
    <source>
        <dbReference type="PROSITE" id="PS51194"/>
    </source>
</evidence>
<dbReference type="Pfam" id="PF00270">
    <property type="entry name" value="DEAD"/>
    <property type="match status" value="1"/>
</dbReference>
<dbReference type="Pfam" id="PF00271">
    <property type="entry name" value="Helicase_C"/>
    <property type="match status" value="1"/>
</dbReference>
<protein>
    <recommendedName>
        <fullName evidence="5">DNA 3'-5' helicase</fullName>
        <ecNumber evidence="5">5.6.2.4</ecNumber>
    </recommendedName>
</protein>
<dbReference type="Proteomes" id="UP000521943">
    <property type="component" value="Unassembled WGS sequence"/>
</dbReference>
<dbReference type="InterPro" id="IPR011545">
    <property type="entry name" value="DEAD/DEAH_box_helicase_dom"/>
</dbReference>
<dbReference type="GO" id="GO:0009378">
    <property type="term" value="F:four-way junction helicase activity"/>
    <property type="evidence" value="ECO:0007669"/>
    <property type="project" value="TreeGrafter"/>
</dbReference>
<dbReference type="OrthoDB" id="10261556at2759"/>
<dbReference type="PROSITE" id="PS51192">
    <property type="entry name" value="HELICASE_ATP_BIND_1"/>
    <property type="match status" value="1"/>
</dbReference>
<keyword evidence="2" id="KW-0547">Nucleotide-binding</keyword>
<organism evidence="9 11">
    <name type="scientific">Ephemerocybe angulata</name>
    <dbReference type="NCBI Taxonomy" id="980116"/>
    <lineage>
        <taxon>Eukaryota</taxon>
        <taxon>Fungi</taxon>
        <taxon>Dikarya</taxon>
        <taxon>Basidiomycota</taxon>
        <taxon>Agaricomycotina</taxon>
        <taxon>Agaricomycetes</taxon>
        <taxon>Agaricomycetidae</taxon>
        <taxon>Agaricales</taxon>
        <taxon>Agaricineae</taxon>
        <taxon>Psathyrellaceae</taxon>
        <taxon>Ephemerocybe</taxon>
    </lineage>
</organism>
<dbReference type="EMBL" id="JACGCI010000003">
    <property type="protein sequence ID" value="KAF6764729.1"/>
    <property type="molecule type" value="Genomic_DNA"/>
</dbReference>
<feature type="compositionally biased region" description="Basic and acidic residues" evidence="6">
    <location>
        <begin position="395"/>
        <end position="405"/>
    </location>
</feature>
<dbReference type="GO" id="GO:0003676">
    <property type="term" value="F:nucleic acid binding"/>
    <property type="evidence" value="ECO:0007669"/>
    <property type="project" value="InterPro"/>
</dbReference>